<protein>
    <recommendedName>
        <fullName evidence="5">Lipoyl-binding domain-containing protein</fullName>
    </recommendedName>
</protein>
<dbReference type="GO" id="GO:0005737">
    <property type="term" value="C:cytoplasm"/>
    <property type="evidence" value="ECO:0007669"/>
    <property type="project" value="TreeGrafter"/>
</dbReference>
<dbReference type="SUPFAM" id="SSF51230">
    <property type="entry name" value="Single hybrid motif"/>
    <property type="match status" value="1"/>
</dbReference>
<keyword evidence="4" id="KW-0012">Acyltransferase</keyword>
<dbReference type="Pfam" id="PF00364">
    <property type="entry name" value="Biotin_lipoyl"/>
    <property type="match status" value="1"/>
</dbReference>
<evidence type="ECO:0000256" key="3">
    <source>
        <dbReference type="ARBA" id="ARBA00022823"/>
    </source>
</evidence>
<comment type="cofactor">
    <cofactor evidence="1">
        <name>(R)-lipoate</name>
        <dbReference type="ChEBI" id="CHEBI:83088"/>
    </cofactor>
</comment>
<organism evidence="6 7">
    <name type="scientific">Streptomyces fuscichromogenes</name>
    <dbReference type="NCBI Taxonomy" id="1324013"/>
    <lineage>
        <taxon>Bacteria</taxon>
        <taxon>Bacillati</taxon>
        <taxon>Actinomycetota</taxon>
        <taxon>Actinomycetes</taxon>
        <taxon>Kitasatosporales</taxon>
        <taxon>Streptomycetaceae</taxon>
        <taxon>Streptomyces</taxon>
    </lineage>
</organism>
<feature type="domain" description="Lipoyl-binding" evidence="5">
    <location>
        <begin position="1"/>
        <end position="71"/>
    </location>
</feature>
<dbReference type="Proteomes" id="UP000653411">
    <property type="component" value="Unassembled WGS sequence"/>
</dbReference>
<keyword evidence="2" id="KW-0808">Transferase</keyword>
<dbReference type="AlphaFoldDB" id="A0A917XN08"/>
<evidence type="ECO:0000313" key="7">
    <source>
        <dbReference type="Proteomes" id="UP000653411"/>
    </source>
</evidence>
<keyword evidence="3" id="KW-0450">Lipoyl</keyword>
<comment type="caution">
    <text evidence="6">The sequence shown here is derived from an EMBL/GenBank/DDBJ whole genome shotgun (WGS) entry which is preliminary data.</text>
</comment>
<dbReference type="GO" id="GO:0016407">
    <property type="term" value="F:acetyltransferase activity"/>
    <property type="evidence" value="ECO:0007669"/>
    <property type="project" value="TreeGrafter"/>
</dbReference>
<dbReference type="PANTHER" id="PTHR43178:SF5">
    <property type="entry name" value="LIPOAMIDE ACYLTRANSFERASE COMPONENT OF BRANCHED-CHAIN ALPHA-KETO ACID DEHYDROGENASE COMPLEX, MITOCHONDRIAL"/>
    <property type="match status" value="1"/>
</dbReference>
<dbReference type="InterPro" id="IPR011053">
    <property type="entry name" value="Single_hybrid_motif"/>
</dbReference>
<dbReference type="InterPro" id="IPR003016">
    <property type="entry name" value="2-oxoA_DH_lipoyl-BS"/>
</dbReference>
<dbReference type="PANTHER" id="PTHR43178">
    <property type="entry name" value="DIHYDROLIPOAMIDE ACETYLTRANSFERASE COMPONENT OF PYRUVATE DEHYDROGENASE COMPLEX"/>
    <property type="match status" value="1"/>
</dbReference>
<evidence type="ECO:0000256" key="2">
    <source>
        <dbReference type="ARBA" id="ARBA00022679"/>
    </source>
</evidence>
<evidence type="ECO:0000256" key="1">
    <source>
        <dbReference type="ARBA" id="ARBA00001938"/>
    </source>
</evidence>
<dbReference type="Gene3D" id="2.40.50.100">
    <property type="match status" value="1"/>
</dbReference>
<proteinExistence type="predicted"/>
<dbReference type="GO" id="GO:0031405">
    <property type="term" value="F:lipoic acid binding"/>
    <property type="evidence" value="ECO:0007669"/>
    <property type="project" value="TreeGrafter"/>
</dbReference>
<evidence type="ECO:0000259" key="5">
    <source>
        <dbReference type="PROSITE" id="PS50968"/>
    </source>
</evidence>
<gene>
    <name evidence="6" type="ORF">GCM10011578_084540</name>
</gene>
<name>A0A917XN08_9ACTN</name>
<accession>A0A917XN08</accession>
<dbReference type="InterPro" id="IPR050743">
    <property type="entry name" value="2-oxoacid_DH_E2_comp"/>
</dbReference>
<dbReference type="PROSITE" id="PS50968">
    <property type="entry name" value="BIOTINYL_LIPOYL"/>
    <property type="match status" value="1"/>
</dbReference>
<dbReference type="CDD" id="cd06849">
    <property type="entry name" value="lipoyl_domain"/>
    <property type="match status" value="1"/>
</dbReference>
<evidence type="ECO:0000256" key="4">
    <source>
        <dbReference type="ARBA" id="ARBA00023315"/>
    </source>
</evidence>
<reference evidence="6" key="1">
    <citation type="journal article" date="2014" name="Int. J. Syst. Evol. Microbiol.">
        <title>Complete genome sequence of Corynebacterium casei LMG S-19264T (=DSM 44701T), isolated from a smear-ripened cheese.</title>
        <authorList>
            <consortium name="US DOE Joint Genome Institute (JGI-PGF)"/>
            <person name="Walter F."/>
            <person name="Albersmeier A."/>
            <person name="Kalinowski J."/>
            <person name="Ruckert C."/>
        </authorList>
    </citation>
    <scope>NUCLEOTIDE SEQUENCE</scope>
    <source>
        <strain evidence="6">CGMCC 4.7110</strain>
    </source>
</reference>
<evidence type="ECO:0000313" key="6">
    <source>
        <dbReference type="EMBL" id="GGN38778.1"/>
    </source>
</evidence>
<dbReference type="PROSITE" id="PS00189">
    <property type="entry name" value="LIPOYL"/>
    <property type="match status" value="1"/>
</dbReference>
<dbReference type="InterPro" id="IPR000089">
    <property type="entry name" value="Biotin_lipoyl"/>
</dbReference>
<dbReference type="EMBL" id="BMML01000028">
    <property type="protein sequence ID" value="GGN38778.1"/>
    <property type="molecule type" value="Genomic_DNA"/>
</dbReference>
<keyword evidence="7" id="KW-1185">Reference proteome</keyword>
<reference evidence="6" key="2">
    <citation type="submission" date="2020-09" db="EMBL/GenBank/DDBJ databases">
        <authorList>
            <person name="Sun Q."/>
            <person name="Zhou Y."/>
        </authorList>
    </citation>
    <scope>NUCLEOTIDE SEQUENCE</scope>
    <source>
        <strain evidence="6">CGMCC 4.7110</strain>
    </source>
</reference>
<sequence length="81" mass="8321">MPSLGESVTEATVGGWEVKVGETVSDGDWLGSVETDKVDMEIYAPVSGVVREIVVGEGETAKVGDVLAVIGPPDSSSRTGE</sequence>